<evidence type="ECO:0000259" key="2">
    <source>
        <dbReference type="Pfam" id="PF13439"/>
    </source>
</evidence>
<dbReference type="InterPro" id="IPR050194">
    <property type="entry name" value="Glycosyltransferase_grp1"/>
</dbReference>
<dbReference type="EMBL" id="DTDJ01000031">
    <property type="protein sequence ID" value="HGL17577.1"/>
    <property type="molecule type" value="Genomic_DNA"/>
</dbReference>
<comment type="caution">
    <text evidence="3">The sequence shown here is derived from an EMBL/GenBank/DDBJ whole genome shotgun (WGS) entry which is preliminary data.</text>
</comment>
<evidence type="ECO:0000259" key="1">
    <source>
        <dbReference type="Pfam" id="PF00534"/>
    </source>
</evidence>
<sequence length="369" mass="42034">MRILQVSDAYLPFPGGVGEHIYNLKKYLERLGHEVYVLTAGFPGLVEEVDTNVIRRGKVVLTPALKIFNYTQLTLTFDPELPGFLKEFYRVNRFDVVHLHGPLAPNLPGLALRYSRYPSVATFHTAFVGFNWNKIARIFFEKDARKLRKFIFVSNTAKEAVIPPYRGDWIIIPNGVDLELFYPQESGKFVRGKVNIGFLSRHEPRKGLDVLLEAFAEDKELKENAHLIIGSSGPLTESYKKFCEENNIPATFLGKIPKPELPDFYRRLDVFIAPALGGESFGLILLEAMACGTPVIASNIEGYRNVIIDMENGLLFERGNSLDLASKIKRLISDENLKLKIIQRGLEFVKPYHWFEIAKRVEQVYKEIV</sequence>
<proteinExistence type="predicted"/>
<dbReference type="CDD" id="cd03801">
    <property type="entry name" value="GT4_PimA-like"/>
    <property type="match status" value="1"/>
</dbReference>
<feature type="domain" description="Glycosyltransferase subfamily 4-like N-terminal" evidence="2">
    <location>
        <begin position="14"/>
        <end position="179"/>
    </location>
</feature>
<protein>
    <submittedName>
        <fullName evidence="3">Glycosyltransferase family 1 protein</fullName>
    </submittedName>
</protein>
<dbReference type="Pfam" id="PF13439">
    <property type="entry name" value="Glyco_transf_4"/>
    <property type="match status" value="1"/>
</dbReference>
<evidence type="ECO:0000313" key="3">
    <source>
        <dbReference type="EMBL" id="HGL17577.1"/>
    </source>
</evidence>
<accession>A0A7V4E446</accession>
<organism evidence="3">
    <name type="scientific">candidate division WOR-3 bacterium</name>
    <dbReference type="NCBI Taxonomy" id="2052148"/>
    <lineage>
        <taxon>Bacteria</taxon>
        <taxon>Bacteria division WOR-3</taxon>
    </lineage>
</organism>
<name>A0A7V4E446_UNCW3</name>
<gene>
    <name evidence="3" type="ORF">ENU66_04535</name>
</gene>
<keyword evidence="3" id="KW-0808">Transferase</keyword>
<dbReference type="PANTHER" id="PTHR45947">
    <property type="entry name" value="SULFOQUINOVOSYL TRANSFERASE SQD2"/>
    <property type="match status" value="1"/>
</dbReference>
<dbReference type="PANTHER" id="PTHR45947:SF3">
    <property type="entry name" value="SULFOQUINOVOSYL TRANSFERASE SQD2"/>
    <property type="match status" value="1"/>
</dbReference>
<dbReference type="AlphaFoldDB" id="A0A7V4E446"/>
<dbReference type="SUPFAM" id="SSF53756">
    <property type="entry name" value="UDP-Glycosyltransferase/glycogen phosphorylase"/>
    <property type="match status" value="1"/>
</dbReference>
<dbReference type="Gene3D" id="3.40.50.2000">
    <property type="entry name" value="Glycogen Phosphorylase B"/>
    <property type="match status" value="2"/>
</dbReference>
<dbReference type="InterPro" id="IPR001296">
    <property type="entry name" value="Glyco_trans_1"/>
</dbReference>
<feature type="domain" description="Glycosyl transferase family 1" evidence="1">
    <location>
        <begin position="192"/>
        <end position="345"/>
    </location>
</feature>
<dbReference type="GO" id="GO:0016758">
    <property type="term" value="F:hexosyltransferase activity"/>
    <property type="evidence" value="ECO:0007669"/>
    <property type="project" value="TreeGrafter"/>
</dbReference>
<dbReference type="InterPro" id="IPR028098">
    <property type="entry name" value="Glyco_trans_4-like_N"/>
</dbReference>
<dbReference type="Pfam" id="PF00534">
    <property type="entry name" value="Glycos_transf_1"/>
    <property type="match status" value="1"/>
</dbReference>
<reference evidence="3" key="1">
    <citation type="journal article" date="2020" name="mSystems">
        <title>Genome- and Community-Level Interaction Insights into Carbon Utilization and Element Cycling Functions of Hydrothermarchaeota in Hydrothermal Sediment.</title>
        <authorList>
            <person name="Zhou Z."/>
            <person name="Liu Y."/>
            <person name="Xu W."/>
            <person name="Pan J."/>
            <person name="Luo Z.H."/>
            <person name="Li M."/>
        </authorList>
    </citation>
    <scope>NUCLEOTIDE SEQUENCE [LARGE SCALE GENOMIC DNA]</scope>
    <source>
        <strain evidence="3">SpSt-69</strain>
    </source>
</reference>